<evidence type="ECO:0000256" key="9">
    <source>
        <dbReference type="ARBA" id="ARBA00023270"/>
    </source>
</evidence>
<dbReference type="PROSITE" id="PS01054">
    <property type="entry name" value="TRANSALDOLASE_1"/>
    <property type="match status" value="1"/>
</dbReference>
<name>A0A368HDY9_9GAMM</name>
<evidence type="ECO:0000256" key="6">
    <source>
        <dbReference type="ARBA" id="ARBA00022490"/>
    </source>
</evidence>
<evidence type="ECO:0000256" key="11">
    <source>
        <dbReference type="HAMAP-Rule" id="MF_00493"/>
    </source>
</evidence>
<comment type="subcellular location">
    <subcellularLocation>
        <location evidence="2 11">Cytoplasm</location>
    </subcellularLocation>
</comment>
<dbReference type="EMBL" id="PSYR01000002">
    <property type="protein sequence ID" value="RCN56655.1"/>
    <property type="molecule type" value="Genomic_DNA"/>
</dbReference>
<evidence type="ECO:0000256" key="5">
    <source>
        <dbReference type="ARBA" id="ARBA00013151"/>
    </source>
</evidence>
<evidence type="ECO:0000256" key="3">
    <source>
        <dbReference type="ARBA" id="ARBA00004857"/>
    </source>
</evidence>
<evidence type="ECO:0000256" key="10">
    <source>
        <dbReference type="ARBA" id="ARBA00048810"/>
    </source>
</evidence>
<dbReference type="SUPFAM" id="SSF51569">
    <property type="entry name" value="Aldolase"/>
    <property type="match status" value="1"/>
</dbReference>
<dbReference type="InterPro" id="IPR001585">
    <property type="entry name" value="TAL/FSA"/>
</dbReference>
<accession>A0A368HDY9</accession>
<evidence type="ECO:0000256" key="8">
    <source>
        <dbReference type="ARBA" id="ARBA00023126"/>
    </source>
</evidence>
<comment type="similarity">
    <text evidence="4 11">Belongs to the transaldolase family. Type 2 subfamily.</text>
</comment>
<evidence type="ECO:0000256" key="4">
    <source>
        <dbReference type="ARBA" id="ARBA00008426"/>
    </source>
</evidence>
<gene>
    <name evidence="11 12" type="primary">tal</name>
    <name evidence="12" type="ORF">C4900_12835</name>
</gene>
<protein>
    <recommendedName>
        <fullName evidence="5 11">Transaldolase</fullName>
        <ecNumber evidence="5 11">2.2.1.2</ecNumber>
    </recommendedName>
</protein>
<dbReference type="GO" id="GO:0005975">
    <property type="term" value="P:carbohydrate metabolic process"/>
    <property type="evidence" value="ECO:0007669"/>
    <property type="project" value="InterPro"/>
</dbReference>
<proteinExistence type="inferred from homology"/>
<comment type="pathway">
    <text evidence="3 11">Carbohydrate degradation; pentose phosphate pathway; D-glyceraldehyde 3-phosphate and beta-D-fructose 6-phosphate from D-ribose 5-phosphate and D-xylulose 5-phosphate (non-oxidative stage): step 2/3.</text>
</comment>
<keyword evidence="13" id="KW-1185">Reference proteome</keyword>
<comment type="catalytic activity">
    <reaction evidence="10 11">
        <text>D-sedoheptulose 7-phosphate + D-glyceraldehyde 3-phosphate = D-erythrose 4-phosphate + beta-D-fructose 6-phosphate</text>
        <dbReference type="Rhea" id="RHEA:17053"/>
        <dbReference type="ChEBI" id="CHEBI:16897"/>
        <dbReference type="ChEBI" id="CHEBI:57483"/>
        <dbReference type="ChEBI" id="CHEBI:57634"/>
        <dbReference type="ChEBI" id="CHEBI:59776"/>
        <dbReference type="EC" id="2.2.1.2"/>
    </reaction>
</comment>
<evidence type="ECO:0000256" key="2">
    <source>
        <dbReference type="ARBA" id="ARBA00004496"/>
    </source>
</evidence>
<dbReference type="InterPro" id="IPR013785">
    <property type="entry name" value="Aldolase_TIM"/>
</dbReference>
<dbReference type="AlphaFoldDB" id="A0A368HDY9"/>
<sequence length="383" mass="41960">MIAVAGVCEGFMKGVERITALGQRIWYDNISRDLLESGGLRALVAQGVRGVTTNPTIFEKAIGEGTHYDADIRALEAQGMSPEAMVRELMISDVRRAADILRPVFDASLAVDGYVSIEVAPDEAQDVDATVAEAKTLWSTIARPNVMIKIPATEAGYQAMREVLAQGINVNVTLIFSPQSYERVAAAYCAALEDRLTQGLSIDRVASVASVFVSRVDTVVDAQLQERLQNAPAAEAKRLKSLLGRAGIANAQRIYQRYKELFRGKDFARLRARGARPQWPLWASTSSKNPAYSATWYIDRLIAPDTINTVPPQTFQALLTHKPKALLEAEIAQSLAVHDGLRREGIDLPQILDTLLDEGLASFLRSYQALTARLAHKKSTLTI</sequence>
<dbReference type="InterPro" id="IPR004732">
    <property type="entry name" value="Transaldolase_2"/>
</dbReference>
<organism evidence="12 13">
    <name type="scientific">Acidiferrobacter thiooxydans</name>
    <dbReference type="NCBI Taxonomy" id="163359"/>
    <lineage>
        <taxon>Bacteria</taxon>
        <taxon>Pseudomonadati</taxon>
        <taxon>Pseudomonadota</taxon>
        <taxon>Gammaproteobacteria</taxon>
        <taxon>Acidiferrobacterales</taxon>
        <taxon>Acidiferrobacteraceae</taxon>
        <taxon>Acidiferrobacter</taxon>
    </lineage>
</organism>
<dbReference type="HAMAP" id="MF_00493">
    <property type="entry name" value="Transaldolase_2"/>
    <property type="match status" value="1"/>
</dbReference>
<dbReference type="NCBIfam" id="NF002881">
    <property type="entry name" value="PRK03343.1"/>
    <property type="match status" value="1"/>
</dbReference>
<reference evidence="12 13" key="1">
    <citation type="submission" date="2018-02" db="EMBL/GenBank/DDBJ databases">
        <title>Insights into the biology of acidophilic members of the Acidiferrobacteraceae family derived from comparative genomic analyses.</title>
        <authorList>
            <person name="Issotta F."/>
            <person name="Thyssen C."/>
            <person name="Mena C."/>
            <person name="Moya A."/>
            <person name="Bellenberg S."/>
            <person name="Sproer C."/>
            <person name="Covarrubias P.C."/>
            <person name="Sand W."/>
            <person name="Quatrini R."/>
            <person name="Vera M."/>
        </authorList>
    </citation>
    <scope>NUCLEOTIDE SEQUENCE [LARGE SCALE GENOMIC DNA]</scope>
    <source>
        <strain evidence="13">m-1</strain>
    </source>
</reference>
<dbReference type="InterPro" id="IPR018225">
    <property type="entry name" value="Transaldolase_AS"/>
</dbReference>
<evidence type="ECO:0000313" key="12">
    <source>
        <dbReference type="EMBL" id="RCN56655.1"/>
    </source>
</evidence>
<keyword evidence="7 11" id="KW-0808">Transferase</keyword>
<dbReference type="PIRSF" id="PIRSF036915">
    <property type="entry name" value="Trnald_Bac_Plnt"/>
    <property type="match status" value="1"/>
</dbReference>
<comment type="function">
    <text evidence="1 11">Transaldolase is important for the balance of metabolites in the pentose-phosphate pathway.</text>
</comment>
<dbReference type="CDD" id="cd00955">
    <property type="entry name" value="Transaldolase_like"/>
    <property type="match status" value="1"/>
</dbReference>
<evidence type="ECO:0000256" key="7">
    <source>
        <dbReference type="ARBA" id="ARBA00022679"/>
    </source>
</evidence>
<dbReference type="Pfam" id="PF00923">
    <property type="entry name" value="TAL_FSA"/>
    <property type="match status" value="1"/>
</dbReference>
<dbReference type="GO" id="GO:0006098">
    <property type="term" value="P:pentose-phosphate shunt"/>
    <property type="evidence" value="ECO:0007669"/>
    <property type="project" value="UniProtKB-UniRule"/>
</dbReference>
<keyword evidence="8 11" id="KW-0570">Pentose shunt</keyword>
<dbReference type="Gene3D" id="3.20.20.70">
    <property type="entry name" value="Aldolase class I"/>
    <property type="match status" value="1"/>
</dbReference>
<dbReference type="NCBIfam" id="TIGR00876">
    <property type="entry name" value="tal_mycobact"/>
    <property type="match status" value="1"/>
</dbReference>
<keyword evidence="9 11" id="KW-0704">Schiff base</keyword>
<comment type="caution">
    <text evidence="12">The sequence shown here is derived from an EMBL/GenBank/DDBJ whole genome shotgun (WGS) entry which is preliminary data.</text>
</comment>
<dbReference type="PANTHER" id="PTHR10683">
    <property type="entry name" value="TRANSALDOLASE"/>
    <property type="match status" value="1"/>
</dbReference>
<dbReference type="EC" id="2.2.1.2" evidence="5 11"/>
<dbReference type="Proteomes" id="UP000253250">
    <property type="component" value="Unassembled WGS sequence"/>
</dbReference>
<dbReference type="GO" id="GO:0004801">
    <property type="term" value="F:transaldolase activity"/>
    <property type="evidence" value="ECO:0007669"/>
    <property type="project" value="UniProtKB-UniRule"/>
</dbReference>
<dbReference type="GO" id="GO:0005737">
    <property type="term" value="C:cytoplasm"/>
    <property type="evidence" value="ECO:0007669"/>
    <property type="project" value="UniProtKB-SubCell"/>
</dbReference>
<evidence type="ECO:0000313" key="13">
    <source>
        <dbReference type="Proteomes" id="UP000253250"/>
    </source>
</evidence>
<keyword evidence="6 11" id="KW-0963">Cytoplasm</keyword>
<feature type="active site" description="Schiff-base intermediate with substrate" evidence="11">
    <location>
        <position position="149"/>
    </location>
</feature>
<dbReference type="PANTHER" id="PTHR10683:SF31">
    <property type="entry name" value="TRANSALDOLASE"/>
    <property type="match status" value="1"/>
</dbReference>
<evidence type="ECO:0000256" key="1">
    <source>
        <dbReference type="ARBA" id="ARBA00003518"/>
    </source>
</evidence>
<dbReference type="UniPathway" id="UPA00115">
    <property type="reaction ID" value="UER00414"/>
</dbReference>